<sequence>MFEIQKYEGIVMKYEVIFEATLAVIEVDDFSVSLHTPLIQERRTSHRESRGQTYPSLHSPAFSSLYRRCHGYSGETADDRLPKELIAAMKGVWVK</sequence>
<evidence type="ECO:0000313" key="2">
    <source>
        <dbReference type="Proteomes" id="UP000807504"/>
    </source>
</evidence>
<organism evidence="1 2">
    <name type="scientific">Argiope bruennichi</name>
    <name type="common">Wasp spider</name>
    <name type="synonym">Aranea bruennichi</name>
    <dbReference type="NCBI Taxonomy" id="94029"/>
    <lineage>
        <taxon>Eukaryota</taxon>
        <taxon>Metazoa</taxon>
        <taxon>Ecdysozoa</taxon>
        <taxon>Arthropoda</taxon>
        <taxon>Chelicerata</taxon>
        <taxon>Arachnida</taxon>
        <taxon>Araneae</taxon>
        <taxon>Araneomorphae</taxon>
        <taxon>Entelegynae</taxon>
        <taxon>Araneoidea</taxon>
        <taxon>Araneidae</taxon>
        <taxon>Argiope</taxon>
    </lineage>
</organism>
<reference evidence="1" key="2">
    <citation type="submission" date="2020-06" db="EMBL/GenBank/DDBJ databases">
        <authorList>
            <person name="Sheffer M."/>
        </authorList>
    </citation>
    <scope>NUCLEOTIDE SEQUENCE</scope>
</reference>
<keyword evidence="2" id="KW-1185">Reference proteome</keyword>
<reference evidence="1" key="1">
    <citation type="journal article" date="2020" name="bioRxiv">
        <title>Chromosome-level reference genome of the European wasp spider Argiope bruennichi: a resource for studies on range expansion and evolutionary adaptation.</title>
        <authorList>
            <person name="Sheffer M.M."/>
            <person name="Hoppe A."/>
            <person name="Krehenwinkel H."/>
            <person name="Uhl G."/>
            <person name="Kuss A.W."/>
            <person name="Jensen L."/>
            <person name="Jensen C."/>
            <person name="Gillespie R.G."/>
            <person name="Hoff K.J."/>
            <person name="Prost S."/>
        </authorList>
    </citation>
    <scope>NUCLEOTIDE SEQUENCE</scope>
</reference>
<dbReference type="EMBL" id="JABXBU010002230">
    <property type="protein sequence ID" value="KAF8767618.1"/>
    <property type="molecule type" value="Genomic_DNA"/>
</dbReference>
<gene>
    <name evidence="1" type="ORF">HNY73_020545</name>
</gene>
<evidence type="ECO:0000313" key="1">
    <source>
        <dbReference type="EMBL" id="KAF8767618.1"/>
    </source>
</evidence>
<proteinExistence type="predicted"/>
<dbReference type="Proteomes" id="UP000807504">
    <property type="component" value="Unassembled WGS sequence"/>
</dbReference>
<protein>
    <submittedName>
        <fullName evidence="1">Uncharacterized protein</fullName>
    </submittedName>
</protein>
<comment type="caution">
    <text evidence="1">The sequence shown here is derived from an EMBL/GenBank/DDBJ whole genome shotgun (WGS) entry which is preliminary data.</text>
</comment>
<dbReference type="AlphaFoldDB" id="A0A8T0E888"/>
<accession>A0A8T0E888</accession>
<name>A0A8T0E888_ARGBR</name>